<dbReference type="Pfam" id="PF13545">
    <property type="entry name" value="HTH_Crp_2"/>
    <property type="match status" value="1"/>
</dbReference>
<evidence type="ECO:0000256" key="3">
    <source>
        <dbReference type="ARBA" id="ARBA00023163"/>
    </source>
</evidence>
<dbReference type="CDD" id="cd00038">
    <property type="entry name" value="CAP_ED"/>
    <property type="match status" value="1"/>
</dbReference>
<accession>A0A430BDH5</accession>
<dbReference type="SMART" id="SM00419">
    <property type="entry name" value="HTH_CRP"/>
    <property type="match status" value="1"/>
</dbReference>
<feature type="domain" description="HTH crp-type" evidence="4">
    <location>
        <begin position="145"/>
        <end position="219"/>
    </location>
</feature>
<dbReference type="Gene3D" id="2.60.120.10">
    <property type="entry name" value="Jelly Rolls"/>
    <property type="match status" value="1"/>
</dbReference>
<dbReference type="InterPro" id="IPR018490">
    <property type="entry name" value="cNMP-bd_dom_sf"/>
</dbReference>
<dbReference type="Proteomes" id="UP000287401">
    <property type="component" value="Unassembled WGS sequence"/>
</dbReference>
<dbReference type="InterPro" id="IPR000595">
    <property type="entry name" value="cNMP-bd_dom"/>
</dbReference>
<evidence type="ECO:0000256" key="1">
    <source>
        <dbReference type="ARBA" id="ARBA00023015"/>
    </source>
</evidence>
<evidence type="ECO:0000259" key="4">
    <source>
        <dbReference type="PROSITE" id="PS51063"/>
    </source>
</evidence>
<dbReference type="GO" id="GO:0003677">
    <property type="term" value="F:DNA binding"/>
    <property type="evidence" value="ECO:0007669"/>
    <property type="project" value="UniProtKB-KW"/>
</dbReference>
<dbReference type="SUPFAM" id="SSF46785">
    <property type="entry name" value="Winged helix' DNA-binding domain"/>
    <property type="match status" value="1"/>
</dbReference>
<gene>
    <name evidence="5" type="ORF">DAH51_25335</name>
</gene>
<sequence length="242" mass="27585">MLTDKFLLNRRRRELTDEDLEILEGAVAETRDVPARKLVVNATEPVHVSTLLVEGVMCRYMDDRQGNRQIVAIHIPGDFVDLHGYPLRYLDHDVATITACKLACVPHERLNEIIATRPNLSQQLWFSTLLDAAMHREWTFRLGRLSALQRIAHLFCELYSRMRAVGLAKDGVFNLALNQGDVGEACGITSVHVNRALRALRNDGLMTFRSKKVEIPDRQKLAKLGEFDPSYLFFDPDFDPLE</sequence>
<dbReference type="InterPro" id="IPR012318">
    <property type="entry name" value="HTH_CRP"/>
</dbReference>
<dbReference type="GO" id="GO:0006355">
    <property type="term" value="P:regulation of DNA-templated transcription"/>
    <property type="evidence" value="ECO:0007669"/>
    <property type="project" value="InterPro"/>
</dbReference>
<organism evidence="5 6">
    <name type="scientific">Sphingobium yanoikuyae</name>
    <name type="common">Sphingomonas yanoikuyae</name>
    <dbReference type="NCBI Taxonomy" id="13690"/>
    <lineage>
        <taxon>Bacteria</taxon>
        <taxon>Pseudomonadati</taxon>
        <taxon>Pseudomonadota</taxon>
        <taxon>Alphaproteobacteria</taxon>
        <taxon>Sphingomonadales</taxon>
        <taxon>Sphingomonadaceae</taxon>
        <taxon>Sphingobium</taxon>
    </lineage>
</organism>
<name>A0A430BDH5_SPHYA</name>
<keyword evidence="2" id="KW-0238">DNA-binding</keyword>
<comment type="caution">
    <text evidence="5">The sequence shown here is derived from an EMBL/GenBank/DDBJ whole genome shotgun (WGS) entry which is preliminary data.</text>
</comment>
<dbReference type="Gene3D" id="1.10.10.10">
    <property type="entry name" value="Winged helix-like DNA-binding domain superfamily/Winged helix DNA-binding domain"/>
    <property type="match status" value="1"/>
</dbReference>
<dbReference type="RefSeq" id="WP_126000094.1">
    <property type="nucleotide sequence ID" value="NZ_QRAL01000054.1"/>
</dbReference>
<evidence type="ECO:0000256" key="2">
    <source>
        <dbReference type="ARBA" id="ARBA00023125"/>
    </source>
</evidence>
<dbReference type="InterPro" id="IPR036388">
    <property type="entry name" value="WH-like_DNA-bd_sf"/>
</dbReference>
<keyword evidence="3" id="KW-0804">Transcription</keyword>
<dbReference type="PROSITE" id="PS51063">
    <property type="entry name" value="HTH_CRP_2"/>
    <property type="match status" value="1"/>
</dbReference>
<evidence type="ECO:0000313" key="5">
    <source>
        <dbReference type="EMBL" id="RSU46911.1"/>
    </source>
</evidence>
<proteinExistence type="predicted"/>
<dbReference type="InterPro" id="IPR014710">
    <property type="entry name" value="RmlC-like_jellyroll"/>
</dbReference>
<reference evidence="5 6" key="1">
    <citation type="submission" date="2018-07" db="EMBL/GenBank/DDBJ databases">
        <title>Genomic and Epidemiologic Investigation of an Indolent Hospital Outbreak.</title>
        <authorList>
            <person name="Johnson R.C."/>
            <person name="Deming C."/>
            <person name="Conlan S."/>
            <person name="Zellmer C.J."/>
            <person name="Michelin A.V."/>
            <person name="Lee-Lin S."/>
            <person name="Thomas P.J."/>
            <person name="Park M."/>
            <person name="Weingarten R.A."/>
            <person name="Less J."/>
            <person name="Dekker J.P."/>
            <person name="Frank K.M."/>
            <person name="Musser K.A."/>
            <person name="Mcquiston J.R."/>
            <person name="Henderson D.K."/>
            <person name="Lau A.F."/>
            <person name="Palmore T.N."/>
            <person name="Segre J.A."/>
        </authorList>
    </citation>
    <scope>NUCLEOTIDE SEQUENCE [LARGE SCALE GENOMIC DNA]</scope>
    <source>
        <strain evidence="5 6">SK-NIH.Env6_1116</strain>
    </source>
</reference>
<dbReference type="EMBL" id="QRAL01000054">
    <property type="protein sequence ID" value="RSU46911.1"/>
    <property type="molecule type" value="Genomic_DNA"/>
</dbReference>
<evidence type="ECO:0000313" key="6">
    <source>
        <dbReference type="Proteomes" id="UP000287401"/>
    </source>
</evidence>
<dbReference type="AlphaFoldDB" id="A0A430BDH5"/>
<dbReference type="InterPro" id="IPR036390">
    <property type="entry name" value="WH_DNA-bd_sf"/>
</dbReference>
<keyword evidence="1" id="KW-0805">Transcription regulation</keyword>
<protein>
    <submittedName>
        <fullName evidence="5">Crp/Fnr family transcriptional regulator</fullName>
    </submittedName>
</protein>
<dbReference type="SUPFAM" id="SSF51206">
    <property type="entry name" value="cAMP-binding domain-like"/>
    <property type="match status" value="1"/>
</dbReference>